<proteinExistence type="predicted"/>
<dbReference type="AlphaFoldDB" id="A0A8J5MCT4"/>
<accession>A0A8J5MCT4</accession>
<dbReference type="Proteomes" id="UP000709295">
    <property type="component" value="Unassembled WGS sequence"/>
</dbReference>
<reference evidence="2" key="1">
    <citation type="submission" date="2021-01" db="EMBL/GenBank/DDBJ databases">
        <title>Phytophthora aleatoria, a newly-described species from Pinus radiata is distinct from Phytophthora cactorum isolates based on comparative genomics.</title>
        <authorList>
            <person name="Mcdougal R."/>
            <person name="Panda P."/>
            <person name="Williams N."/>
            <person name="Studholme D.J."/>
        </authorList>
    </citation>
    <scope>NUCLEOTIDE SEQUENCE</scope>
    <source>
        <strain evidence="2">NZFS 4037</strain>
    </source>
</reference>
<protein>
    <submittedName>
        <fullName evidence="2">Uncharacterized protein</fullName>
    </submittedName>
</protein>
<organism evidence="2 3">
    <name type="scientific">Phytophthora aleatoria</name>
    <dbReference type="NCBI Taxonomy" id="2496075"/>
    <lineage>
        <taxon>Eukaryota</taxon>
        <taxon>Sar</taxon>
        <taxon>Stramenopiles</taxon>
        <taxon>Oomycota</taxon>
        <taxon>Peronosporomycetes</taxon>
        <taxon>Peronosporales</taxon>
        <taxon>Peronosporaceae</taxon>
        <taxon>Phytophthora</taxon>
    </lineage>
</organism>
<evidence type="ECO:0000256" key="1">
    <source>
        <dbReference type="SAM" id="MobiDB-lite"/>
    </source>
</evidence>
<name>A0A8J5MCT4_9STRA</name>
<evidence type="ECO:0000313" key="3">
    <source>
        <dbReference type="Proteomes" id="UP000709295"/>
    </source>
</evidence>
<sequence length="93" mass="10799">MRGFARLSRPYEYTSRTHSPSKRGRNFTAARQTNSTSITASCWHARLWSRRGPTSGRPTTLRQVPFISTSGSETLLRYQGNRRWRPRTLAPRF</sequence>
<evidence type="ECO:0000313" key="2">
    <source>
        <dbReference type="EMBL" id="KAG6945468.1"/>
    </source>
</evidence>
<feature type="region of interest" description="Disordered" evidence="1">
    <location>
        <begin position="1"/>
        <end position="35"/>
    </location>
</feature>
<gene>
    <name evidence="2" type="ORF">JG688_00016538</name>
</gene>
<keyword evidence="3" id="KW-1185">Reference proteome</keyword>
<comment type="caution">
    <text evidence="2">The sequence shown here is derived from an EMBL/GenBank/DDBJ whole genome shotgun (WGS) entry which is preliminary data.</text>
</comment>
<dbReference type="EMBL" id="JAENGY010002099">
    <property type="protein sequence ID" value="KAG6945468.1"/>
    <property type="molecule type" value="Genomic_DNA"/>
</dbReference>